<name>A0A850T6P8_9BACT</name>
<dbReference type="AlphaFoldDB" id="A0A850T6P8"/>
<dbReference type="RefSeq" id="WP_178366509.1">
    <property type="nucleotide sequence ID" value="NZ_JACADJ010000023.1"/>
</dbReference>
<gene>
    <name evidence="1" type="ORF">HXW94_08660</name>
</gene>
<protein>
    <recommendedName>
        <fullName evidence="3">Transcriptional regulator</fullName>
    </recommendedName>
</protein>
<evidence type="ECO:0008006" key="3">
    <source>
        <dbReference type="Google" id="ProtNLM"/>
    </source>
</evidence>
<dbReference type="EMBL" id="JACADJ010000023">
    <property type="protein sequence ID" value="NWH05052.1"/>
    <property type="molecule type" value="Genomic_DNA"/>
</dbReference>
<evidence type="ECO:0000313" key="2">
    <source>
        <dbReference type="Proteomes" id="UP000553343"/>
    </source>
</evidence>
<dbReference type="Proteomes" id="UP000553343">
    <property type="component" value="Unassembled WGS sequence"/>
</dbReference>
<evidence type="ECO:0000313" key="1">
    <source>
        <dbReference type="EMBL" id="NWH05052.1"/>
    </source>
</evidence>
<organism evidence="1 2">
    <name type="scientific">Desulfobacter latus</name>
    <dbReference type="NCBI Taxonomy" id="2292"/>
    <lineage>
        <taxon>Bacteria</taxon>
        <taxon>Pseudomonadati</taxon>
        <taxon>Thermodesulfobacteriota</taxon>
        <taxon>Desulfobacteria</taxon>
        <taxon>Desulfobacterales</taxon>
        <taxon>Desulfobacteraceae</taxon>
        <taxon>Desulfobacter</taxon>
    </lineage>
</organism>
<keyword evidence="2" id="KW-1185">Reference proteome</keyword>
<reference evidence="1 2" key="1">
    <citation type="submission" date="2020-06" db="EMBL/GenBank/DDBJ databases">
        <title>High-quality draft genome of sulfate reducer Desulfobacter latus type strain AcrS2 isolated from marine sediment.</title>
        <authorList>
            <person name="Hoppe M."/>
            <person name="Larsen C.K."/>
            <person name="Marshall I.P.G."/>
            <person name="Schramm A."/>
            <person name="Marietou A.G."/>
        </authorList>
    </citation>
    <scope>NUCLEOTIDE SEQUENCE [LARGE SCALE GENOMIC DNA]</scope>
    <source>
        <strain evidence="1 2">AcRS2</strain>
    </source>
</reference>
<comment type="caution">
    <text evidence="1">The sequence shown here is derived from an EMBL/GenBank/DDBJ whole genome shotgun (WGS) entry which is preliminary data.</text>
</comment>
<sequence length="217" mass="25226">MKNLVQIIINNKLADRVIRVSQLRRLLNGTEQSRYNLVNRAIKKQELIRLHRGLYLLNDRFRSFPCHPFHLAQAVIPGSYISFETALAYHGWIPESVLITKSVVPGRKSKQFQDKKNGMFTFHPLPVQRLHFLEQVNRYQENGQTMLIAGPLRALMDLVCLRKVSWTGLDWLTQGLRIGLDQLSAVSPEDISVLKFVYKHQRVQHFLDAMNRELNLD</sequence>
<accession>A0A850T6P8</accession>
<proteinExistence type="predicted"/>